<dbReference type="Gene3D" id="2.30.40.10">
    <property type="entry name" value="Urease, subunit C, domain 1"/>
    <property type="match status" value="1"/>
</dbReference>
<dbReference type="CDD" id="cd01299">
    <property type="entry name" value="Met_dep_hydrolase_A"/>
    <property type="match status" value="1"/>
</dbReference>
<reference evidence="2 3" key="1">
    <citation type="submission" date="2019-02" db="EMBL/GenBank/DDBJ databases">
        <title>Deep-cultivation of Planctomycetes and their phenomic and genomic characterization uncovers novel biology.</title>
        <authorList>
            <person name="Wiegand S."/>
            <person name="Jogler M."/>
            <person name="Boedeker C."/>
            <person name="Pinto D."/>
            <person name="Vollmers J."/>
            <person name="Rivas-Marin E."/>
            <person name="Kohn T."/>
            <person name="Peeters S.H."/>
            <person name="Heuer A."/>
            <person name="Rast P."/>
            <person name="Oberbeckmann S."/>
            <person name="Bunk B."/>
            <person name="Jeske O."/>
            <person name="Meyerdierks A."/>
            <person name="Storesund J.E."/>
            <person name="Kallscheuer N."/>
            <person name="Luecker S."/>
            <person name="Lage O.M."/>
            <person name="Pohl T."/>
            <person name="Merkel B.J."/>
            <person name="Hornburger P."/>
            <person name="Mueller R.-W."/>
            <person name="Bruemmer F."/>
            <person name="Labrenz M."/>
            <person name="Spormann A.M."/>
            <person name="Op den Camp H."/>
            <person name="Overmann J."/>
            <person name="Amann R."/>
            <person name="Jetten M.S.M."/>
            <person name="Mascher T."/>
            <person name="Medema M.H."/>
            <person name="Devos D.P."/>
            <person name="Kaster A.-K."/>
            <person name="Ovreas L."/>
            <person name="Rohde M."/>
            <person name="Galperin M.Y."/>
            <person name="Jogler C."/>
        </authorList>
    </citation>
    <scope>NUCLEOTIDE SEQUENCE [LARGE SCALE GENOMIC DNA]</scope>
    <source>
        <strain evidence="2 3">Mal4</strain>
    </source>
</reference>
<dbReference type="InterPro" id="IPR006680">
    <property type="entry name" value="Amidohydro-rel"/>
</dbReference>
<evidence type="ECO:0000259" key="1">
    <source>
        <dbReference type="Pfam" id="PF01979"/>
    </source>
</evidence>
<dbReference type="PANTHER" id="PTHR43135:SF3">
    <property type="entry name" value="ALPHA-D-RIBOSE 1-METHYLPHOSPHONATE 5-TRIPHOSPHATE DIPHOSPHATASE"/>
    <property type="match status" value="1"/>
</dbReference>
<dbReference type="RefSeq" id="WP_145372131.1">
    <property type="nucleotide sequence ID" value="NZ_CP036275.1"/>
</dbReference>
<dbReference type="Proteomes" id="UP000320496">
    <property type="component" value="Chromosome"/>
</dbReference>
<organism evidence="2 3">
    <name type="scientific">Maioricimonas rarisocia</name>
    <dbReference type="NCBI Taxonomy" id="2528026"/>
    <lineage>
        <taxon>Bacteria</taxon>
        <taxon>Pseudomonadati</taxon>
        <taxon>Planctomycetota</taxon>
        <taxon>Planctomycetia</taxon>
        <taxon>Planctomycetales</taxon>
        <taxon>Planctomycetaceae</taxon>
        <taxon>Maioricimonas</taxon>
    </lineage>
</organism>
<feature type="domain" description="Amidohydrolase-related" evidence="1">
    <location>
        <begin position="61"/>
        <end position="412"/>
    </location>
</feature>
<dbReference type="SUPFAM" id="SSF51338">
    <property type="entry name" value="Composite domain of metallo-dependent hydrolases"/>
    <property type="match status" value="1"/>
</dbReference>
<evidence type="ECO:0000313" key="3">
    <source>
        <dbReference type="Proteomes" id="UP000320496"/>
    </source>
</evidence>
<dbReference type="AlphaFoldDB" id="A0A517ZEJ0"/>
<evidence type="ECO:0000313" key="2">
    <source>
        <dbReference type="EMBL" id="QDU40887.1"/>
    </source>
</evidence>
<dbReference type="EMBL" id="CP036275">
    <property type="protein sequence ID" value="QDU40887.1"/>
    <property type="molecule type" value="Genomic_DNA"/>
</dbReference>
<dbReference type="InterPro" id="IPR011059">
    <property type="entry name" value="Metal-dep_hydrolase_composite"/>
</dbReference>
<dbReference type="InterPro" id="IPR051781">
    <property type="entry name" value="Metallo-dep_Hydrolase"/>
</dbReference>
<dbReference type="SUPFAM" id="SSF51556">
    <property type="entry name" value="Metallo-dependent hydrolases"/>
    <property type="match status" value="1"/>
</dbReference>
<dbReference type="Pfam" id="PF01979">
    <property type="entry name" value="Amidohydro_1"/>
    <property type="match status" value="1"/>
</dbReference>
<keyword evidence="3" id="KW-1185">Reference proteome</keyword>
<sequence length="429" mass="45691">MKTATGTLLIHNGQVVDGTGGPPVPDAAVVITDGRITYVGPLHDAPQVESASDRIDALGGTIMPGLVEAHFHPTYFNVAALEDLDIKYPVEFVTLLAACNARLAVECGYTAARSGGSLFNIDVWLKQAIEEDLVVGPRMAASGREICGVGGLMDWNPDFRKIGMEGLVLLINGPDEARAAVRKLVKDGVEWVKTYPTGDAAAPDVNDHHTLCMTYEEMHAVVATAHNHGMKVTGHCRATEGIRNALLAGYDTLEHGTFIDDETLELLLERDVPVVPALYFEHVSVERGPEFGMSQQVIDGHQETLEGGAESARRILAAGGRLGMGGDYGFAWNPHGDYAKELAFFVDYVGLKPLEVLKCATQTGAEILGREEELGTLATGKLGDVLVVEGDVVADIAILQDRSKQIAVLQGGVVKSERGVSRSPAGFGA</sequence>
<accession>A0A517ZEJ0</accession>
<dbReference type="Gene3D" id="3.20.20.140">
    <property type="entry name" value="Metal-dependent hydrolases"/>
    <property type="match status" value="1"/>
</dbReference>
<gene>
    <name evidence="2" type="ORF">Mal4_52500</name>
</gene>
<dbReference type="KEGG" id="mri:Mal4_52500"/>
<dbReference type="PANTHER" id="PTHR43135">
    <property type="entry name" value="ALPHA-D-RIBOSE 1-METHYLPHOSPHONATE 5-TRIPHOSPHATE DIPHOSPHATASE"/>
    <property type="match status" value="1"/>
</dbReference>
<proteinExistence type="predicted"/>
<dbReference type="InterPro" id="IPR032466">
    <property type="entry name" value="Metal_Hydrolase"/>
</dbReference>
<dbReference type="GO" id="GO:0016810">
    <property type="term" value="F:hydrolase activity, acting on carbon-nitrogen (but not peptide) bonds"/>
    <property type="evidence" value="ECO:0007669"/>
    <property type="project" value="InterPro"/>
</dbReference>
<name>A0A517ZEJ0_9PLAN</name>
<dbReference type="InterPro" id="IPR057744">
    <property type="entry name" value="OTAase-like"/>
</dbReference>
<protein>
    <submittedName>
        <fullName evidence="2">Imidazolonepropionase</fullName>
    </submittedName>
</protein>
<dbReference type="OrthoDB" id="9797498at2"/>